<feature type="domain" description="Tail sheath protein C-terminal" evidence="9">
    <location>
        <begin position="240"/>
        <end position="359"/>
    </location>
</feature>
<dbReference type="Gene3D" id="3.30.1370.220">
    <property type="match status" value="1"/>
</dbReference>
<reference evidence="10" key="1">
    <citation type="journal article" date="2021" name="Proc. Natl. Acad. Sci. U.S.A.">
        <title>A Catalog of Tens of Thousands of Viruses from Human Metagenomes Reveals Hidden Associations with Chronic Diseases.</title>
        <authorList>
            <person name="Tisza M.J."/>
            <person name="Buck C.B."/>
        </authorList>
    </citation>
    <scope>NUCLEOTIDE SEQUENCE</scope>
    <source>
        <strain evidence="10">Ct0Go27</strain>
    </source>
</reference>
<keyword evidence="4" id="KW-1242">Viral contractile tail ejection system</keyword>
<keyword evidence="5" id="KW-1229">Viral tail sheath protein</keyword>
<dbReference type="InterPro" id="IPR020287">
    <property type="entry name" value="Tail_sheath_C"/>
</dbReference>
<keyword evidence="2" id="KW-1162">Viral penetration into host cytoplasm</keyword>
<keyword evidence="6" id="KW-1171">Viral genome ejection through host cell envelope</keyword>
<evidence type="ECO:0000256" key="3">
    <source>
        <dbReference type="ARBA" id="ARBA00022732"/>
    </source>
</evidence>
<dbReference type="Gene3D" id="3.40.50.11790">
    <property type="match status" value="1"/>
</dbReference>
<dbReference type="InterPro" id="IPR035089">
    <property type="entry name" value="Phage_sheath_subtilisin"/>
</dbReference>
<protein>
    <submittedName>
        <fullName evidence="10">Tail sheath protein</fullName>
    </submittedName>
</protein>
<organism evidence="10">
    <name type="scientific">Siphoviridae sp. ct0Go27</name>
    <dbReference type="NCBI Taxonomy" id="2827761"/>
    <lineage>
        <taxon>Viruses</taxon>
        <taxon>Duplodnaviria</taxon>
        <taxon>Heunggongvirae</taxon>
        <taxon>Uroviricota</taxon>
        <taxon>Caudoviricetes</taxon>
    </lineage>
</organism>
<evidence type="ECO:0000259" key="8">
    <source>
        <dbReference type="Pfam" id="PF04984"/>
    </source>
</evidence>
<dbReference type="GO" id="GO:0099000">
    <property type="term" value="P:symbiont genome ejection through host cell envelope, contractile tail mechanism"/>
    <property type="evidence" value="ECO:0007669"/>
    <property type="project" value="UniProtKB-KW"/>
</dbReference>
<evidence type="ECO:0000259" key="9">
    <source>
        <dbReference type="Pfam" id="PF17482"/>
    </source>
</evidence>
<feature type="domain" description="Tail sheath protein subtilisin-like" evidence="8">
    <location>
        <begin position="89"/>
        <end position="232"/>
    </location>
</feature>
<dbReference type="GO" id="GO:0098027">
    <property type="term" value="C:virus tail, sheath"/>
    <property type="evidence" value="ECO:0007669"/>
    <property type="project" value="UniProtKB-KW"/>
</dbReference>
<evidence type="ECO:0000256" key="7">
    <source>
        <dbReference type="ARBA" id="ARBA00023296"/>
    </source>
</evidence>
<comment type="similarity">
    <text evidence="1">Belongs to the myoviridae tail sheath protein family.</text>
</comment>
<name>A0A8S5RW61_9CAUD</name>
<evidence type="ECO:0000256" key="4">
    <source>
        <dbReference type="ARBA" id="ARBA00022766"/>
    </source>
</evidence>
<sequence length="360" mass="40107">MSKLKSPEVNISFIEKGESAIQRGERGIVALALSEKTKMEAFTAYSVTDIPSGLSAQNAQYVKDALQGYEVAPKKVLVYVMQGTPEKLNAEYTAMLKYFAQTKFDYLAIPTVKTDGKTNEVVTWIKGLRTEQKLKRKVVLPEVAGDNEGIINVSASLTRPDGTVITPEQVTPRIAGLICGTPLSISITYAPLKDFIDCQRFTKQEADEAVGAGKLIFMYDGEKVKVNRGVNSLSTTTEVKGDSFKKIKIVEIMDMIYEDIRRAWEDTYVGRYANTYDNKCLLITAINSYFAGLVRSNLLSKGECYIDIDGQREYLKQKGVDVNNLSEQAVKEENTGSRVFLRANISILDAMEDMDLEIYL</sequence>
<evidence type="ECO:0000256" key="6">
    <source>
        <dbReference type="ARBA" id="ARBA00023009"/>
    </source>
</evidence>
<accession>A0A8S5RW61</accession>
<keyword evidence="3" id="KW-1227">Viral tail protein</keyword>
<evidence type="ECO:0000256" key="1">
    <source>
        <dbReference type="ARBA" id="ARBA00008005"/>
    </source>
</evidence>
<keyword evidence="5" id="KW-0946">Virion</keyword>
<dbReference type="EMBL" id="BK032498">
    <property type="protein sequence ID" value="DAF43022.1"/>
    <property type="molecule type" value="Genomic_DNA"/>
</dbReference>
<proteinExistence type="inferred from homology"/>
<keyword evidence="7" id="KW-1160">Virus entry into host cell</keyword>
<evidence type="ECO:0000256" key="2">
    <source>
        <dbReference type="ARBA" id="ARBA00022595"/>
    </source>
</evidence>
<dbReference type="Pfam" id="PF17482">
    <property type="entry name" value="Phage_sheath_1C"/>
    <property type="match status" value="1"/>
</dbReference>
<dbReference type="Pfam" id="PF04984">
    <property type="entry name" value="Phage_sheath_1"/>
    <property type="match status" value="1"/>
</dbReference>
<evidence type="ECO:0000313" key="10">
    <source>
        <dbReference type="EMBL" id="DAF43022.1"/>
    </source>
</evidence>
<evidence type="ECO:0000256" key="5">
    <source>
        <dbReference type="ARBA" id="ARBA00023003"/>
    </source>
</evidence>